<dbReference type="RefSeq" id="WP_089965929.1">
    <property type="nucleotide sequence ID" value="NZ_FNJM01000001.1"/>
</dbReference>
<name>A0A1H0N8D6_9CLOT</name>
<protein>
    <submittedName>
        <fullName evidence="1">Uncharacterized protein</fullName>
    </submittedName>
</protein>
<proteinExistence type="predicted"/>
<organism evidence="1 2">
    <name type="scientific">Clostridium gasigenes</name>
    <dbReference type="NCBI Taxonomy" id="94869"/>
    <lineage>
        <taxon>Bacteria</taxon>
        <taxon>Bacillati</taxon>
        <taxon>Bacillota</taxon>
        <taxon>Clostridia</taxon>
        <taxon>Eubacteriales</taxon>
        <taxon>Clostridiaceae</taxon>
        <taxon>Clostridium</taxon>
    </lineage>
</organism>
<dbReference type="EMBL" id="FNJM01000001">
    <property type="protein sequence ID" value="SDO88933.1"/>
    <property type="molecule type" value="Genomic_DNA"/>
</dbReference>
<dbReference type="OrthoDB" id="1935330at2"/>
<evidence type="ECO:0000313" key="2">
    <source>
        <dbReference type="Proteomes" id="UP000198597"/>
    </source>
</evidence>
<dbReference type="AlphaFoldDB" id="A0A1H0N8D6"/>
<gene>
    <name evidence="1" type="ORF">SAMN04488529_101734</name>
</gene>
<evidence type="ECO:0000313" key="1">
    <source>
        <dbReference type="EMBL" id="SDO88933.1"/>
    </source>
</evidence>
<accession>A0A1H0N8D6</accession>
<dbReference type="Proteomes" id="UP000198597">
    <property type="component" value="Unassembled WGS sequence"/>
</dbReference>
<dbReference type="STRING" id="94869.SAMN04488529_101734"/>
<reference evidence="1" key="1">
    <citation type="submission" date="2016-10" db="EMBL/GenBank/DDBJ databases">
        <authorList>
            <person name="de Groot N.N."/>
        </authorList>
    </citation>
    <scope>NUCLEOTIDE SEQUENCE [LARGE SCALE GENOMIC DNA]</scope>
    <source>
        <strain evidence="1">DSM 12272</strain>
    </source>
</reference>
<sequence>MKGISLILDNKLVFNKEFYNRKEIRQTNKYIGRLDKRLYKMLVFTIASVGFASNKVYANSEEGLRRTDVVGNEILTILQRVGFWVAVIGCIVEILISVFKKGGGTKEIMAIIFKWLLIFSSFYIVPTLFNFIKDSFV</sequence>
<keyword evidence="2" id="KW-1185">Reference proteome</keyword>